<evidence type="ECO:0000313" key="1">
    <source>
        <dbReference type="EMBL" id="SLM32596.1"/>
    </source>
</evidence>
<keyword evidence="2" id="KW-1185">Reference proteome</keyword>
<dbReference type="STRING" id="1246637.MTBBW1_760060"/>
<reference evidence="1 2" key="1">
    <citation type="submission" date="2017-03" db="EMBL/GenBank/DDBJ databases">
        <authorList>
            <person name="Afonso C.L."/>
            <person name="Miller P.J."/>
            <person name="Scott M.A."/>
            <person name="Spackman E."/>
            <person name="Goraichik I."/>
            <person name="Dimitrov K.M."/>
            <person name="Suarez D.L."/>
            <person name="Swayne D.E."/>
        </authorList>
    </citation>
    <scope>NUCLEOTIDE SEQUENCE [LARGE SCALE GENOMIC DNA]</scope>
    <source>
        <strain evidence="1">PRJEB14757</strain>
    </source>
</reference>
<protein>
    <submittedName>
        <fullName evidence="1">Uncharacterized protein</fullName>
    </submittedName>
</protein>
<dbReference type="RefSeq" id="WP_080802559.1">
    <property type="nucleotide sequence ID" value="NZ_LT828543.1"/>
</dbReference>
<accession>A0A1W1HJH7</accession>
<dbReference type="EMBL" id="FWEV01000321">
    <property type="protein sequence ID" value="SLM32596.1"/>
    <property type="molecule type" value="Genomic_DNA"/>
</dbReference>
<evidence type="ECO:0000313" key="2">
    <source>
        <dbReference type="Proteomes" id="UP000191931"/>
    </source>
</evidence>
<sequence length="136" mass="15618">MEIVLHLKRFCLETACKRLYERLIKSYFNQSQSDENRRLIEEKMAILLHLLENADFPALRQTYPELSGTEPLSSVSLYADGDDNGVSESISFQNFEGLQNLPCVKIVLNGSVIEPLWKHSQSLQVAEKKRKNYADI</sequence>
<dbReference type="AlphaFoldDB" id="A0A1W1HJH7"/>
<proteinExistence type="predicted"/>
<dbReference type="Proteomes" id="UP000191931">
    <property type="component" value="Unassembled WGS sequence"/>
</dbReference>
<name>A0A1W1HJH7_9BACT</name>
<organism evidence="1 2">
    <name type="scientific">Desulfamplus magnetovallimortis</name>
    <dbReference type="NCBI Taxonomy" id="1246637"/>
    <lineage>
        <taxon>Bacteria</taxon>
        <taxon>Pseudomonadati</taxon>
        <taxon>Thermodesulfobacteriota</taxon>
        <taxon>Desulfobacteria</taxon>
        <taxon>Desulfobacterales</taxon>
        <taxon>Desulfobacteraceae</taxon>
        <taxon>Desulfamplus</taxon>
    </lineage>
</organism>
<gene>
    <name evidence="1" type="ORF">MTBBW1_760060</name>
</gene>
<dbReference type="OrthoDB" id="5421835at2"/>